<accession>A0A2T2WZS5</accession>
<evidence type="ECO:0000313" key="8">
    <source>
        <dbReference type="Proteomes" id="UP000242699"/>
    </source>
</evidence>
<protein>
    <recommendedName>
        <fullName evidence="6">Ribosomal processing cysteine protease Prp</fullName>
    </recommendedName>
</protein>
<dbReference type="EMBL" id="PXYT01000024">
    <property type="protein sequence ID" value="PSR27740.1"/>
    <property type="molecule type" value="Genomic_DNA"/>
</dbReference>
<dbReference type="InterPro" id="IPR007422">
    <property type="entry name" value="Peptidase_Prp"/>
</dbReference>
<proteinExistence type="inferred from homology"/>
<dbReference type="PANTHER" id="PTHR39178:SF1">
    <property type="entry name" value="RIBOSOMAL-PROCESSING CYSTEINE PROTEASE PRP"/>
    <property type="match status" value="1"/>
</dbReference>
<dbReference type="CDD" id="cd16332">
    <property type="entry name" value="Prp-like"/>
    <property type="match status" value="1"/>
</dbReference>
<keyword evidence="3" id="KW-0378">Hydrolase</keyword>
<evidence type="ECO:0000256" key="1">
    <source>
        <dbReference type="ARBA" id="ARBA00022517"/>
    </source>
</evidence>
<dbReference type="SUPFAM" id="SSF118010">
    <property type="entry name" value="TM1457-like"/>
    <property type="match status" value="1"/>
</dbReference>
<dbReference type="Proteomes" id="UP000242699">
    <property type="component" value="Unassembled WGS sequence"/>
</dbReference>
<keyword evidence="4" id="KW-0788">Thiol protease</keyword>
<keyword evidence="1" id="KW-0690">Ribosome biogenesis</keyword>
<name>A0A2T2WZS5_9FIRM</name>
<evidence type="ECO:0000256" key="2">
    <source>
        <dbReference type="ARBA" id="ARBA00022670"/>
    </source>
</evidence>
<reference evidence="7 8" key="1">
    <citation type="journal article" date="2014" name="BMC Genomics">
        <title>Comparison of environmental and isolate Sulfobacillus genomes reveals diverse carbon, sulfur, nitrogen, and hydrogen metabolisms.</title>
        <authorList>
            <person name="Justice N.B."/>
            <person name="Norman A."/>
            <person name="Brown C.T."/>
            <person name="Singh A."/>
            <person name="Thomas B.C."/>
            <person name="Banfield J.F."/>
        </authorList>
    </citation>
    <scope>NUCLEOTIDE SEQUENCE [LARGE SCALE GENOMIC DNA]</scope>
    <source>
        <strain evidence="7">AMDSBA1</strain>
    </source>
</reference>
<evidence type="ECO:0000256" key="4">
    <source>
        <dbReference type="ARBA" id="ARBA00022807"/>
    </source>
</evidence>
<dbReference type="GO" id="GO:0042254">
    <property type="term" value="P:ribosome biogenesis"/>
    <property type="evidence" value="ECO:0007669"/>
    <property type="project" value="UniProtKB-KW"/>
</dbReference>
<organism evidence="7 8">
    <name type="scientific">Sulfobacillus benefaciens</name>
    <dbReference type="NCBI Taxonomy" id="453960"/>
    <lineage>
        <taxon>Bacteria</taxon>
        <taxon>Bacillati</taxon>
        <taxon>Bacillota</taxon>
        <taxon>Clostridia</taxon>
        <taxon>Eubacteriales</taxon>
        <taxon>Clostridiales Family XVII. Incertae Sedis</taxon>
        <taxon>Sulfobacillus</taxon>
    </lineage>
</organism>
<dbReference type="Pfam" id="PF04327">
    <property type="entry name" value="Peptidase_Prp"/>
    <property type="match status" value="1"/>
</dbReference>
<dbReference type="Gene3D" id="3.30.70.1490">
    <property type="entry name" value="Cysteine protease Prp"/>
    <property type="match status" value="1"/>
</dbReference>
<dbReference type="GO" id="GO:0006508">
    <property type="term" value="P:proteolysis"/>
    <property type="evidence" value="ECO:0007669"/>
    <property type="project" value="UniProtKB-KW"/>
</dbReference>
<evidence type="ECO:0000313" key="7">
    <source>
        <dbReference type="EMBL" id="PSR27740.1"/>
    </source>
</evidence>
<evidence type="ECO:0000256" key="5">
    <source>
        <dbReference type="ARBA" id="ARBA00044503"/>
    </source>
</evidence>
<dbReference type="PANTHER" id="PTHR39178">
    <property type="entry name" value="HYPOTHETICAL RIBOSOME-ASSOCIATED PROTEIN"/>
    <property type="match status" value="1"/>
</dbReference>
<dbReference type="GO" id="GO:0008234">
    <property type="term" value="F:cysteine-type peptidase activity"/>
    <property type="evidence" value="ECO:0007669"/>
    <property type="project" value="UniProtKB-KW"/>
</dbReference>
<sequence length="114" mass="12438">MIKAHITRTHAGIIQDITITGHAGQGPYGFDIVCAAVSALSETLVLGLTHVAPVAMDYHLDEGNLTMALKELPSERTEALLETFCLGLRDLALSEPKFVKYDEIVVNRHSPRGR</sequence>
<comment type="similarity">
    <text evidence="5">Belongs to the Prp family.</text>
</comment>
<evidence type="ECO:0000256" key="3">
    <source>
        <dbReference type="ARBA" id="ARBA00022801"/>
    </source>
</evidence>
<comment type="caution">
    <text evidence="7">The sequence shown here is derived from an EMBL/GenBank/DDBJ whole genome shotgun (WGS) entry which is preliminary data.</text>
</comment>
<keyword evidence="2 7" id="KW-0645">Protease</keyword>
<dbReference type="InterPro" id="IPR036764">
    <property type="entry name" value="Peptidase_Prp_sf"/>
</dbReference>
<gene>
    <name evidence="7" type="ORF">C7B43_11075</name>
</gene>
<evidence type="ECO:0000256" key="6">
    <source>
        <dbReference type="ARBA" id="ARBA00044538"/>
    </source>
</evidence>
<dbReference type="AlphaFoldDB" id="A0A2T2WZS5"/>